<dbReference type="InterPro" id="IPR029044">
    <property type="entry name" value="Nucleotide-diphossugar_trans"/>
</dbReference>
<dbReference type="PANTHER" id="PTHR43777">
    <property type="entry name" value="MOLYBDENUM COFACTOR CYTIDYLYLTRANSFERASE"/>
    <property type="match status" value="1"/>
</dbReference>
<organism evidence="3 4">
    <name type="scientific">Acetobacter estunensis</name>
    <dbReference type="NCBI Taxonomy" id="104097"/>
    <lineage>
        <taxon>Bacteria</taxon>
        <taxon>Pseudomonadati</taxon>
        <taxon>Pseudomonadota</taxon>
        <taxon>Alphaproteobacteria</taxon>
        <taxon>Acetobacterales</taxon>
        <taxon>Acetobacteraceae</taxon>
        <taxon>Acetobacter</taxon>
    </lineage>
</organism>
<keyword evidence="1" id="KW-0460">Magnesium</keyword>
<accession>A0A967B5F1</accession>
<comment type="caution">
    <text evidence="3">The sequence shown here is derived from an EMBL/GenBank/DDBJ whole genome shotgun (WGS) entry which is preliminary data.</text>
</comment>
<evidence type="ECO:0000256" key="1">
    <source>
        <dbReference type="ARBA" id="ARBA00022842"/>
    </source>
</evidence>
<keyword evidence="3" id="KW-0808">Transferase</keyword>
<feature type="domain" description="MobA-like NTP transferase" evidence="2">
    <location>
        <begin position="7"/>
        <end position="178"/>
    </location>
</feature>
<evidence type="ECO:0000259" key="2">
    <source>
        <dbReference type="Pfam" id="PF12804"/>
    </source>
</evidence>
<dbReference type="PANTHER" id="PTHR43777:SF1">
    <property type="entry name" value="MOLYBDENUM COFACTOR CYTIDYLYLTRANSFERASE"/>
    <property type="match status" value="1"/>
</dbReference>
<reference evidence="3" key="1">
    <citation type="submission" date="2019-11" db="EMBL/GenBank/DDBJ databases">
        <title>Description of new Acetobacter species.</title>
        <authorList>
            <person name="Cleenwerck I."/>
            <person name="Sombolestani A.S."/>
        </authorList>
    </citation>
    <scope>NUCLEOTIDE SEQUENCE</scope>
    <source>
        <strain evidence="3">LMG 1626</strain>
    </source>
</reference>
<dbReference type="Proteomes" id="UP000597459">
    <property type="component" value="Unassembled WGS sequence"/>
</dbReference>
<protein>
    <submittedName>
        <fullName evidence="3">NTP transferase domain-containing protein</fullName>
    </submittedName>
</protein>
<sequence>MKDESVAIVLAAGRSSRSGNQHKLLAQDAAGQTMLARTLTEVLGSRVGAVCVVLAPDGEGLLTAVYETSPALRIPERRLDICVAPDAREGLSASLRAGVKWAESRHACAALICLADMPLVRTGVMDDLLTRYRLGGVDVVVPEHDGRMGNPVVWGAACFPALQTVEGDRGGRVLLRSTSLRQARVAADAGVLEDFDTPEALERFAACQG</sequence>
<dbReference type="CDD" id="cd04182">
    <property type="entry name" value="GT_2_like_f"/>
    <property type="match status" value="1"/>
</dbReference>
<dbReference type="InterPro" id="IPR025877">
    <property type="entry name" value="MobA-like_NTP_Trfase"/>
</dbReference>
<dbReference type="EMBL" id="WOTH01000016">
    <property type="protein sequence ID" value="NHO54125.1"/>
    <property type="molecule type" value="Genomic_DNA"/>
</dbReference>
<name>A0A967B5F1_9PROT</name>
<dbReference type="Pfam" id="PF12804">
    <property type="entry name" value="NTP_transf_3"/>
    <property type="match status" value="1"/>
</dbReference>
<dbReference type="SUPFAM" id="SSF53448">
    <property type="entry name" value="Nucleotide-diphospho-sugar transferases"/>
    <property type="match status" value="1"/>
</dbReference>
<dbReference type="AlphaFoldDB" id="A0A967B5F1"/>
<keyword evidence="4" id="KW-1185">Reference proteome</keyword>
<dbReference type="GO" id="GO:0016779">
    <property type="term" value="F:nucleotidyltransferase activity"/>
    <property type="evidence" value="ECO:0007669"/>
    <property type="project" value="UniProtKB-ARBA"/>
</dbReference>
<evidence type="ECO:0000313" key="3">
    <source>
        <dbReference type="EMBL" id="NHO54125.1"/>
    </source>
</evidence>
<dbReference type="Gene3D" id="3.90.550.10">
    <property type="entry name" value="Spore Coat Polysaccharide Biosynthesis Protein SpsA, Chain A"/>
    <property type="match status" value="1"/>
</dbReference>
<evidence type="ECO:0000313" key="4">
    <source>
        <dbReference type="Proteomes" id="UP000597459"/>
    </source>
</evidence>
<proteinExistence type="predicted"/>
<gene>
    <name evidence="3" type="ORF">GOB87_09190</name>
</gene>